<dbReference type="InterPro" id="IPR035979">
    <property type="entry name" value="RBD_domain_sf"/>
</dbReference>
<evidence type="ECO:0000313" key="6">
    <source>
        <dbReference type="Proteomes" id="UP001491310"/>
    </source>
</evidence>
<comment type="caution">
    <text evidence="5">The sequence shown here is derived from an EMBL/GenBank/DDBJ whole genome shotgun (WGS) entry which is preliminary data.</text>
</comment>
<dbReference type="SUPFAM" id="SSF54928">
    <property type="entry name" value="RNA-binding domain, RBD"/>
    <property type="match status" value="3"/>
</dbReference>
<feature type="compositionally biased region" description="Polar residues" evidence="3">
    <location>
        <begin position="267"/>
        <end position="309"/>
    </location>
</feature>
<feature type="domain" description="RRM" evidence="4">
    <location>
        <begin position="43"/>
        <end position="117"/>
    </location>
</feature>
<keyword evidence="1 2" id="KW-0694">RNA-binding</keyword>
<dbReference type="InterPro" id="IPR034207">
    <property type="entry name" value="RBM45_RRM3"/>
</dbReference>
<gene>
    <name evidence="5" type="ORF">WJX75_005036</name>
</gene>
<sequence length="709" mass="75534">MLPGSAIPLEAGQIWNNYPASENASIWKPSVTTTSAMEDPMNSRIFVVCGKSVEADVLTKAFAPYGNIQSVKVVRDKGVAYVKYDKASAAAAAIEALHETVLNDGRGPMLKVMMAEAPTRRSVQPRASGEIQVAPDPDNVPPRSRLFMVVPKTANGLAIEEEMAKFRDLEYCKVDLIASKGIVFCKYAKTSSALLALEAIMANDNMVAGYKVKCMIAEPKGKRGRMDPVNFDNVLSVNQLSSLDFGGACNGGYLPHTPIGTARLLNHSPSLSGNTMPSANSDSRSASTNFTSPLNSGLSPNQGLGTPNNLHARLNSAGTNGDMGTMTPLGLGNGFVDRAGLQDNMIAGNYGGLGLHHIQALAAHVGAANLAHGLMGMAGYSLPANGNGRAALPNAHNISPESQKSPESITMPGMGRLTHGASQNMTRLYVVVSKGVSEDILTRLFRAFPGLEYCDLKRDHTTGQSRGFCYVKYSSPEVATTVIENLDGIEYPQGSGLRLKVMFAEPLHAGTPGKGTPPLTLSRSVSVRSDSNSSILQHHRSLTGEEVSSACNEKGMSEHCVEVAAVQNSLAHMSMPHHRDFAFDVPKENGTPLTATANGVEADAEQSAESTLALPMSVIMPDECTLFTVLTRPMPDYALQHVFSQHGAVDWVHLRSDGRYGIVRLADAEAARRALEALNNITICGEGLTVSKTDPLANARNTKRPRVAE</sequence>
<dbReference type="PANTHER" id="PTHR48027">
    <property type="entry name" value="HETEROGENEOUS NUCLEAR RIBONUCLEOPROTEIN 87F-RELATED"/>
    <property type="match status" value="1"/>
</dbReference>
<dbReference type="Gene3D" id="3.30.70.330">
    <property type="match status" value="3"/>
</dbReference>
<dbReference type="CDD" id="cd12368">
    <property type="entry name" value="RRM3_RBM45"/>
    <property type="match status" value="1"/>
</dbReference>
<feature type="domain" description="RRM" evidence="4">
    <location>
        <begin position="623"/>
        <end position="695"/>
    </location>
</feature>
<name>A0ABR2YXW4_9CHLO</name>
<dbReference type="PROSITE" id="PS50102">
    <property type="entry name" value="RRM"/>
    <property type="match status" value="3"/>
</dbReference>
<dbReference type="Pfam" id="PF08777">
    <property type="entry name" value="RRM_3"/>
    <property type="match status" value="1"/>
</dbReference>
<dbReference type="InterPro" id="IPR000504">
    <property type="entry name" value="RRM_dom"/>
</dbReference>
<feature type="region of interest" description="Disordered" evidence="3">
    <location>
        <begin position="265"/>
        <end position="313"/>
    </location>
</feature>
<dbReference type="EMBL" id="JALJOT010000003">
    <property type="protein sequence ID" value="KAK9916623.1"/>
    <property type="molecule type" value="Genomic_DNA"/>
</dbReference>
<dbReference type="InterPro" id="IPR014886">
    <property type="entry name" value="La_xRRM"/>
</dbReference>
<evidence type="ECO:0000256" key="3">
    <source>
        <dbReference type="SAM" id="MobiDB-lite"/>
    </source>
</evidence>
<evidence type="ECO:0000313" key="5">
    <source>
        <dbReference type="EMBL" id="KAK9916623.1"/>
    </source>
</evidence>
<reference evidence="5 6" key="1">
    <citation type="journal article" date="2024" name="Nat. Commun.">
        <title>Phylogenomics reveals the evolutionary origins of lichenization in chlorophyte algae.</title>
        <authorList>
            <person name="Puginier C."/>
            <person name="Libourel C."/>
            <person name="Otte J."/>
            <person name="Skaloud P."/>
            <person name="Haon M."/>
            <person name="Grisel S."/>
            <person name="Petersen M."/>
            <person name="Berrin J.G."/>
            <person name="Delaux P.M."/>
            <person name="Dal Grande F."/>
            <person name="Keller J."/>
        </authorList>
    </citation>
    <scope>NUCLEOTIDE SEQUENCE [LARGE SCALE GENOMIC DNA]</scope>
    <source>
        <strain evidence="5 6">SAG 216-7</strain>
    </source>
</reference>
<keyword evidence="6" id="KW-1185">Reference proteome</keyword>
<protein>
    <recommendedName>
        <fullName evidence="4">RRM domain-containing protein</fullName>
    </recommendedName>
</protein>
<organism evidence="5 6">
    <name type="scientific">Coccomyxa subellipsoidea</name>
    <dbReference type="NCBI Taxonomy" id="248742"/>
    <lineage>
        <taxon>Eukaryota</taxon>
        <taxon>Viridiplantae</taxon>
        <taxon>Chlorophyta</taxon>
        <taxon>core chlorophytes</taxon>
        <taxon>Trebouxiophyceae</taxon>
        <taxon>Trebouxiophyceae incertae sedis</taxon>
        <taxon>Coccomyxaceae</taxon>
        <taxon>Coccomyxa</taxon>
    </lineage>
</organism>
<evidence type="ECO:0000256" key="2">
    <source>
        <dbReference type="PROSITE-ProRule" id="PRU00176"/>
    </source>
</evidence>
<evidence type="ECO:0000256" key="1">
    <source>
        <dbReference type="ARBA" id="ARBA00022884"/>
    </source>
</evidence>
<dbReference type="InterPro" id="IPR012677">
    <property type="entry name" value="Nucleotide-bd_a/b_plait_sf"/>
</dbReference>
<dbReference type="Proteomes" id="UP001491310">
    <property type="component" value="Unassembled WGS sequence"/>
</dbReference>
<proteinExistence type="predicted"/>
<feature type="domain" description="RRM" evidence="4">
    <location>
        <begin position="426"/>
        <end position="506"/>
    </location>
</feature>
<accession>A0ABR2YXW4</accession>
<dbReference type="SMART" id="SM00360">
    <property type="entry name" value="RRM"/>
    <property type="match status" value="3"/>
</dbReference>
<dbReference type="Pfam" id="PF00076">
    <property type="entry name" value="RRM_1"/>
    <property type="match status" value="2"/>
</dbReference>
<evidence type="ECO:0000259" key="4">
    <source>
        <dbReference type="PROSITE" id="PS50102"/>
    </source>
</evidence>
<dbReference type="InterPro" id="IPR052462">
    <property type="entry name" value="SLIRP/GR-RBP-like"/>
</dbReference>